<sequence>MYVFRINGGRVEKRFGREFINYICGGKIKRDLKSNECTRKRIVVTTRYAADKLLAAHRRAVWPDGTTFECELQRRRRTSGCKPLASRSTRSPRRYKSPPAPATPPSSSPLPPLSPVISEDWYSSFMDISIHGDDDDDDAVADTALPLVETQC</sequence>
<reference evidence="2 3" key="1">
    <citation type="journal article" date="2015" name="Genome Announc.">
        <title>A Distinct Group II Alphabaculovirus Isolated from a Peridroma Species.</title>
        <authorList>
            <person name="Rohrmann G.F."/>
            <person name="Erlandson M.A."/>
            <person name="Theilmann D.A."/>
        </authorList>
    </citation>
    <scope>NUCLEOTIDE SEQUENCE [LARGE SCALE GENOMIC DNA]</scope>
    <source>
        <strain evidence="2">GR_167</strain>
    </source>
</reference>
<dbReference type="OrthoDB" id="19502at10239"/>
<dbReference type="GeneID" id="20004036"/>
<dbReference type="RefSeq" id="YP_009049953.1">
    <property type="nucleotide sequence ID" value="NC_024625.1"/>
</dbReference>
<protein>
    <submittedName>
        <fullName evidence="2">Lef6</fullName>
    </submittedName>
</protein>
<feature type="region of interest" description="Disordered" evidence="1">
    <location>
        <begin position="76"/>
        <end position="115"/>
    </location>
</feature>
<dbReference type="EMBL" id="KM009991">
    <property type="protein sequence ID" value="AIE47853.1"/>
    <property type="molecule type" value="Genomic_DNA"/>
</dbReference>
<feature type="compositionally biased region" description="Pro residues" evidence="1">
    <location>
        <begin position="98"/>
        <end position="114"/>
    </location>
</feature>
<proteinExistence type="predicted"/>
<accession>A0A068LL29</accession>
<gene>
    <name evidence="2" type="ORF">pesp127</name>
</gene>
<evidence type="ECO:0000313" key="3">
    <source>
        <dbReference type="Proteomes" id="UP000203240"/>
    </source>
</evidence>
<name>A0A068LL29_9ABAC</name>
<dbReference type="Proteomes" id="UP000203240">
    <property type="component" value="Segment"/>
</dbReference>
<evidence type="ECO:0000313" key="2">
    <source>
        <dbReference type="EMBL" id="AIE47853.1"/>
    </source>
</evidence>
<evidence type="ECO:0000256" key="1">
    <source>
        <dbReference type="SAM" id="MobiDB-lite"/>
    </source>
</evidence>
<organism evidence="2 3">
    <name type="scientific">Peridroma alphabaculovirus</name>
    <dbReference type="NCBI Taxonomy" id="1346829"/>
    <lineage>
        <taxon>Viruses</taxon>
        <taxon>Viruses incertae sedis</taxon>
        <taxon>Naldaviricetes</taxon>
        <taxon>Lefavirales</taxon>
        <taxon>Baculoviridae</taxon>
        <taxon>Alphabaculovirus</taxon>
    </lineage>
</organism>
<keyword evidence="3" id="KW-1185">Reference proteome</keyword>